<evidence type="ECO:0008006" key="4">
    <source>
        <dbReference type="Google" id="ProtNLM"/>
    </source>
</evidence>
<evidence type="ECO:0000256" key="1">
    <source>
        <dbReference type="SAM" id="SignalP"/>
    </source>
</evidence>
<dbReference type="RefSeq" id="WP_168104910.1">
    <property type="nucleotide sequence ID" value="NZ_CP051215.1"/>
</dbReference>
<protein>
    <recommendedName>
        <fullName evidence="4">Lipoprotein</fullName>
    </recommendedName>
</protein>
<feature type="chain" id="PRO_5032536870" description="Lipoprotein" evidence="1">
    <location>
        <begin position="24"/>
        <end position="648"/>
    </location>
</feature>
<proteinExistence type="predicted"/>
<dbReference type="PROSITE" id="PS51257">
    <property type="entry name" value="PROKAR_LIPOPROTEIN"/>
    <property type="match status" value="1"/>
</dbReference>
<sequence>MKKYISLIGALALGATSSLTVVACGNPENGPTPIPGKPATENIKLWSNQTSNIAKSFILSKNGNFNTNRLLNTALNSTENNIEKNSNNNSGTSYETFKSIWGYKNNIAGVTKADFNNDSDETIDNTQFATKTEITGTINEIQSQLKLISILPPAMITNKLLASLINGALKDTFSNMLWGLNENPETLDMIKGLVPLITNLINNFAAFDPENVLGEDFKGEKEIEKSLFGENNNGWLAHYQTSTGFSSDAVAKQSSILKPQNFTNWDQVALFKTSVDLNGLIYNLSDKQTTFGDIFNNAITYDGEKATDFDLNKFATEFQSIVALTPENIINLISSLIPVIKYQFFGINPTTTLTKITTKEPTNATKGIINVKDILKIVEDILLSKDGFTNFIAKIFLPQSEGQFNLENYVTFDFTCKSNKTLSETLLPIKDKINTNLNDFYTQVIEPAMKNSYVADILKKIKEDLENLTTDFEFELSQFQEILNVLTGIWPFLEKITTYETKEAMLADWTNLWTTLGLQGNGETDFIKDSVLDQLKKFLVSNPNFLKNVTNVLEASTTFITDSFDTIIEKETTSNLDFDNKNLWSTDAATFSYDANLDETTISYNLIDKTQETSKTYKVTVVVKGNADTPLLDADTKQVWLKSLTEAK</sequence>
<evidence type="ECO:0000313" key="3">
    <source>
        <dbReference type="Proteomes" id="UP000584587"/>
    </source>
</evidence>
<name>A0A846UD47_9MOLU</name>
<gene>
    <name evidence="2" type="ORF">HER12_01560</name>
</gene>
<dbReference type="Proteomes" id="UP000584587">
    <property type="component" value="Unassembled WGS sequence"/>
</dbReference>
<reference evidence="2 3" key="1">
    <citation type="submission" date="2020-04" db="EMBL/GenBank/DDBJ databases">
        <title>Complete genome sequence of Spiroplasma platyhelix ATCC 51748, an insect isolate.</title>
        <authorList>
            <person name="Green E.A."/>
            <person name="Klassen J.L."/>
        </authorList>
    </citation>
    <scope>NUCLEOTIDE SEQUENCE [LARGE SCALE GENOMIC DNA]</scope>
    <source>
        <strain evidence="2 3">PALS-1</strain>
    </source>
</reference>
<keyword evidence="3" id="KW-1185">Reference proteome</keyword>
<evidence type="ECO:0000313" key="2">
    <source>
        <dbReference type="EMBL" id="NKE38438.1"/>
    </source>
</evidence>
<organism evidence="2 3">
    <name type="scientific">Spiroplasma platyhelix PALS-1</name>
    <dbReference type="NCBI Taxonomy" id="1276218"/>
    <lineage>
        <taxon>Bacteria</taxon>
        <taxon>Bacillati</taxon>
        <taxon>Mycoplasmatota</taxon>
        <taxon>Mollicutes</taxon>
        <taxon>Entomoplasmatales</taxon>
        <taxon>Spiroplasmataceae</taxon>
        <taxon>Spiroplasma</taxon>
    </lineage>
</organism>
<comment type="caution">
    <text evidence="2">The sequence shown here is derived from an EMBL/GenBank/DDBJ whole genome shotgun (WGS) entry which is preliminary data.</text>
</comment>
<feature type="signal peptide" evidence="1">
    <location>
        <begin position="1"/>
        <end position="23"/>
    </location>
</feature>
<dbReference type="AlphaFoldDB" id="A0A846UD47"/>
<dbReference type="EMBL" id="JAAVVK010000001">
    <property type="protein sequence ID" value="NKE38438.1"/>
    <property type="molecule type" value="Genomic_DNA"/>
</dbReference>
<accession>A0A846UD47</accession>
<keyword evidence="1" id="KW-0732">Signal</keyword>